<dbReference type="RefSeq" id="WP_051692086.1">
    <property type="nucleotide sequence ID" value="NZ_AUND01000001.1"/>
</dbReference>
<dbReference type="PANTHER" id="PTHR48090:SF10">
    <property type="entry name" value="GLUCOSYL-3-PHOSPHOGLYCERATE SYNTHASE"/>
    <property type="match status" value="1"/>
</dbReference>
<sequence length="247" mass="26948">MTTISCIIPAYNEAPRIAAVLERVLGHPQITEVIVIDDGSHDGTPEIAEGYRDAHPHLRVLRQAENGGKTAAVAAGIAEAAGSHLMLLDSDLLGLTHGDLGALIAPVVSGQADVTISLRRNAPRTWRVIGLDYISGERVIPREMLAARLDELNALPRFGLEVFMNRLWIAERARIAVVHWPGVDSPMKSAKLGNWRAGLAADARMMRDIFRTIAPHRALAQIQAMRGLRVRADVQPSLQAQAERMPH</sequence>
<evidence type="ECO:0000256" key="3">
    <source>
        <dbReference type="ARBA" id="ARBA00022676"/>
    </source>
</evidence>
<reference evidence="7 8" key="1">
    <citation type="submission" date="2013-07" db="EMBL/GenBank/DDBJ databases">
        <title>Thioclava pacifica DSM 10166 Genome Sequencing.</title>
        <authorList>
            <person name="Lai Q."/>
            <person name="Shao Z."/>
        </authorList>
    </citation>
    <scope>NUCLEOTIDE SEQUENCE [LARGE SCALE GENOMIC DNA]</scope>
    <source>
        <strain evidence="7 8">DSM 10166</strain>
    </source>
</reference>
<dbReference type="EMBL" id="AUND01000001">
    <property type="protein sequence ID" value="KEO56068.1"/>
    <property type="molecule type" value="Genomic_DNA"/>
</dbReference>
<evidence type="ECO:0000259" key="6">
    <source>
        <dbReference type="Pfam" id="PF00535"/>
    </source>
</evidence>
<dbReference type="InterPro" id="IPR029044">
    <property type="entry name" value="Nucleotide-diphossugar_trans"/>
</dbReference>
<dbReference type="Gene3D" id="3.90.550.10">
    <property type="entry name" value="Spore Coat Polysaccharide Biosynthesis Protein SpsA, Chain A"/>
    <property type="match status" value="1"/>
</dbReference>
<evidence type="ECO:0000313" key="8">
    <source>
        <dbReference type="Proteomes" id="UP000027432"/>
    </source>
</evidence>
<dbReference type="OrthoDB" id="9815923at2"/>
<dbReference type="eggNOG" id="COG1216">
    <property type="taxonomic scope" value="Bacteria"/>
</dbReference>
<proteinExistence type="inferred from homology"/>
<accession>A0A074JKF9</accession>
<comment type="caution">
    <text evidence="7">The sequence shown here is derived from an EMBL/GenBank/DDBJ whole genome shotgun (WGS) entry which is preliminary data.</text>
</comment>
<keyword evidence="5" id="KW-0460">Magnesium</keyword>
<dbReference type="InterPro" id="IPR001173">
    <property type="entry name" value="Glyco_trans_2-like"/>
</dbReference>
<keyword evidence="8" id="KW-1185">Reference proteome</keyword>
<feature type="domain" description="Glycosyltransferase 2-like" evidence="6">
    <location>
        <begin position="5"/>
        <end position="134"/>
    </location>
</feature>
<dbReference type="Proteomes" id="UP000027432">
    <property type="component" value="Unassembled WGS sequence"/>
</dbReference>
<evidence type="ECO:0000256" key="1">
    <source>
        <dbReference type="ARBA" id="ARBA00001946"/>
    </source>
</evidence>
<dbReference type="SUPFAM" id="SSF53448">
    <property type="entry name" value="Nucleotide-diphospho-sugar transferases"/>
    <property type="match status" value="1"/>
</dbReference>
<dbReference type="CDD" id="cd04179">
    <property type="entry name" value="DPM_DPG-synthase_like"/>
    <property type="match status" value="1"/>
</dbReference>
<comment type="cofactor">
    <cofactor evidence="1">
        <name>Mg(2+)</name>
        <dbReference type="ChEBI" id="CHEBI:18420"/>
    </cofactor>
</comment>
<protein>
    <recommendedName>
        <fullName evidence="6">Glycosyltransferase 2-like domain-containing protein</fullName>
    </recommendedName>
</protein>
<dbReference type="Pfam" id="PF00535">
    <property type="entry name" value="Glycos_transf_2"/>
    <property type="match status" value="1"/>
</dbReference>
<organism evidence="7 8">
    <name type="scientific">Thioclava pacifica DSM 10166</name>
    <dbReference type="NCBI Taxonomy" id="1353537"/>
    <lineage>
        <taxon>Bacteria</taxon>
        <taxon>Pseudomonadati</taxon>
        <taxon>Pseudomonadota</taxon>
        <taxon>Alphaproteobacteria</taxon>
        <taxon>Rhodobacterales</taxon>
        <taxon>Paracoccaceae</taxon>
        <taxon>Thioclava</taxon>
    </lineage>
</organism>
<gene>
    <name evidence="7" type="ORF">TP2_00680</name>
</gene>
<dbReference type="PANTHER" id="PTHR48090">
    <property type="entry name" value="UNDECAPRENYL-PHOSPHATE 4-DEOXY-4-FORMAMIDO-L-ARABINOSE TRANSFERASE-RELATED"/>
    <property type="match status" value="1"/>
</dbReference>
<dbReference type="InterPro" id="IPR050256">
    <property type="entry name" value="Glycosyltransferase_2"/>
</dbReference>
<evidence type="ECO:0000256" key="2">
    <source>
        <dbReference type="ARBA" id="ARBA00006739"/>
    </source>
</evidence>
<evidence type="ECO:0000256" key="4">
    <source>
        <dbReference type="ARBA" id="ARBA00022679"/>
    </source>
</evidence>
<keyword evidence="4" id="KW-0808">Transferase</keyword>
<dbReference type="GO" id="GO:0016757">
    <property type="term" value="F:glycosyltransferase activity"/>
    <property type="evidence" value="ECO:0007669"/>
    <property type="project" value="UniProtKB-KW"/>
</dbReference>
<name>A0A074JKF9_9RHOB</name>
<dbReference type="STRING" id="1353537.TP2_00680"/>
<evidence type="ECO:0000256" key="5">
    <source>
        <dbReference type="ARBA" id="ARBA00022842"/>
    </source>
</evidence>
<dbReference type="AlphaFoldDB" id="A0A074JKF9"/>
<evidence type="ECO:0000313" key="7">
    <source>
        <dbReference type="EMBL" id="KEO56068.1"/>
    </source>
</evidence>
<keyword evidence="3" id="KW-0328">Glycosyltransferase</keyword>
<comment type="similarity">
    <text evidence="2">Belongs to the glycosyltransferase 2 family.</text>
</comment>